<keyword evidence="4 10" id="KW-0813">Transport</keyword>
<evidence type="ECO:0000256" key="10">
    <source>
        <dbReference type="RuleBase" id="RU363032"/>
    </source>
</evidence>
<dbReference type="PANTHER" id="PTHR30614:SF20">
    <property type="entry name" value="GLUTAMINE TRANSPORT SYSTEM PERMEASE PROTEIN GLNP"/>
    <property type="match status" value="1"/>
</dbReference>
<feature type="transmembrane region" description="Helical" evidence="10">
    <location>
        <begin position="80"/>
        <end position="102"/>
    </location>
</feature>
<keyword evidence="6 10" id="KW-0812">Transmembrane</keyword>
<keyword evidence="7" id="KW-0029">Amino-acid transport</keyword>
<dbReference type="InterPro" id="IPR043429">
    <property type="entry name" value="ArtM/GltK/GlnP/TcyL/YhdX-like"/>
</dbReference>
<comment type="subcellular location">
    <subcellularLocation>
        <location evidence="2">Cell inner membrane</location>
        <topology evidence="2">Multi-pass membrane protein</topology>
    </subcellularLocation>
    <subcellularLocation>
        <location evidence="10">Cell membrane</location>
        <topology evidence="10">Multi-pass membrane protein</topology>
    </subcellularLocation>
</comment>
<evidence type="ECO:0000256" key="6">
    <source>
        <dbReference type="ARBA" id="ARBA00022692"/>
    </source>
</evidence>
<evidence type="ECO:0000313" key="12">
    <source>
        <dbReference type="EMBL" id="WXL25974.1"/>
    </source>
</evidence>
<evidence type="ECO:0000256" key="8">
    <source>
        <dbReference type="ARBA" id="ARBA00022989"/>
    </source>
</evidence>
<evidence type="ECO:0000256" key="7">
    <source>
        <dbReference type="ARBA" id="ARBA00022970"/>
    </source>
</evidence>
<gene>
    <name evidence="12" type="ORF">WG219_00330</name>
</gene>
<keyword evidence="13" id="KW-1185">Reference proteome</keyword>
<dbReference type="InterPro" id="IPR035906">
    <property type="entry name" value="MetI-like_sf"/>
</dbReference>
<name>A0ABZ2RLA9_ECTME</name>
<evidence type="ECO:0000256" key="2">
    <source>
        <dbReference type="ARBA" id="ARBA00004429"/>
    </source>
</evidence>
<organism evidence="12 13">
    <name type="scientific">Ectopseudomonas mendocina</name>
    <name type="common">Pseudomonas mendocina</name>
    <dbReference type="NCBI Taxonomy" id="300"/>
    <lineage>
        <taxon>Bacteria</taxon>
        <taxon>Pseudomonadati</taxon>
        <taxon>Pseudomonadota</taxon>
        <taxon>Gammaproteobacteria</taxon>
        <taxon>Pseudomonadales</taxon>
        <taxon>Pseudomonadaceae</taxon>
        <taxon>Ectopseudomonas</taxon>
    </lineage>
</organism>
<dbReference type="NCBIfam" id="TIGR01726">
    <property type="entry name" value="HEQRo_perm_3TM"/>
    <property type="match status" value="1"/>
</dbReference>
<keyword evidence="8 10" id="KW-1133">Transmembrane helix</keyword>
<keyword evidence="5" id="KW-1003">Cell membrane</keyword>
<evidence type="ECO:0000256" key="3">
    <source>
        <dbReference type="ARBA" id="ARBA00010072"/>
    </source>
</evidence>
<reference evidence="12 13" key="1">
    <citation type="submission" date="2024-03" db="EMBL/GenBank/DDBJ databases">
        <title>Complete genome of BD2.</title>
        <authorList>
            <person name="Cao G."/>
        </authorList>
    </citation>
    <scope>NUCLEOTIDE SEQUENCE [LARGE SCALE GENOMIC DNA]</scope>
    <source>
        <strain evidence="12 13">BD2</strain>
    </source>
</reference>
<dbReference type="InterPro" id="IPR010065">
    <property type="entry name" value="AA_ABC_transptr_permease_3TM"/>
</dbReference>
<dbReference type="Proteomes" id="UP001476583">
    <property type="component" value="Chromosome"/>
</dbReference>
<sequence>MNFDPSVVFQYWPALLKGLGFSLVLTFSCALIGMILGFFISLMRTSKNHLLYWSSTLFVEVFRGTPLLIQLFWIFFCLPIVFGTSFSPLVSVIISLVLFMGATSSESFRGALKSIPREQFDACQALGIGGVTRTTYIVFPQVLLRATPPLLSNSVALFKESALVSSVGIADLMFIGQNLSNRTARPVEFLTAVAIIYFVVAFPMTRIVGSIEARFLRRYAS</sequence>
<evidence type="ECO:0000259" key="11">
    <source>
        <dbReference type="PROSITE" id="PS50928"/>
    </source>
</evidence>
<dbReference type="SUPFAM" id="SSF161098">
    <property type="entry name" value="MetI-like"/>
    <property type="match status" value="1"/>
</dbReference>
<dbReference type="EMBL" id="CP148074">
    <property type="protein sequence ID" value="WXL25974.1"/>
    <property type="molecule type" value="Genomic_DNA"/>
</dbReference>
<evidence type="ECO:0000313" key="13">
    <source>
        <dbReference type="Proteomes" id="UP001476583"/>
    </source>
</evidence>
<accession>A0ABZ2RLA9</accession>
<evidence type="ECO:0000256" key="4">
    <source>
        <dbReference type="ARBA" id="ARBA00022448"/>
    </source>
</evidence>
<dbReference type="Gene3D" id="1.10.3720.10">
    <property type="entry name" value="MetI-like"/>
    <property type="match status" value="1"/>
</dbReference>
<evidence type="ECO:0000256" key="5">
    <source>
        <dbReference type="ARBA" id="ARBA00022475"/>
    </source>
</evidence>
<dbReference type="PANTHER" id="PTHR30614">
    <property type="entry name" value="MEMBRANE COMPONENT OF AMINO ACID ABC TRANSPORTER"/>
    <property type="match status" value="1"/>
</dbReference>
<dbReference type="Pfam" id="PF00528">
    <property type="entry name" value="BPD_transp_1"/>
    <property type="match status" value="1"/>
</dbReference>
<keyword evidence="9 10" id="KW-0472">Membrane</keyword>
<feature type="domain" description="ABC transmembrane type-1" evidence="11">
    <location>
        <begin position="19"/>
        <end position="208"/>
    </location>
</feature>
<comment type="similarity">
    <text evidence="3">Belongs to the binding-protein-dependent transport system permease family. HisMQ subfamily.</text>
</comment>
<evidence type="ECO:0000256" key="9">
    <source>
        <dbReference type="ARBA" id="ARBA00023136"/>
    </source>
</evidence>
<evidence type="ECO:0000256" key="1">
    <source>
        <dbReference type="ARBA" id="ARBA00003159"/>
    </source>
</evidence>
<protein>
    <submittedName>
        <fullName evidence="12">Amino acid ABC transporter permease</fullName>
    </submittedName>
</protein>
<feature type="transmembrane region" description="Helical" evidence="10">
    <location>
        <begin position="20"/>
        <end position="43"/>
    </location>
</feature>
<feature type="transmembrane region" description="Helical" evidence="10">
    <location>
        <begin position="189"/>
        <end position="209"/>
    </location>
</feature>
<dbReference type="InterPro" id="IPR000515">
    <property type="entry name" value="MetI-like"/>
</dbReference>
<comment type="function">
    <text evidence="1">Part of the binding-protein-dependent transport system for glutamine; probably responsible for the translocation of the substrate across the membrane.</text>
</comment>
<dbReference type="CDD" id="cd06261">
    <property type="entry name" value="TM_PBP2"/>
    <property type="match status" value="1"/>
</dbReference>
<dbReference type="PROSITE" id="PS50928">
    <property type="entry name" value="ABC_TM1"/>
    <property type="match status" value="1"/>
</dbReference>
<proteinExistence type="inferred from homology"/>